<evidence type="ECO:0000256" key="4">
    <source>
        <dbReference type="ARBA" id="ARBA00022777"/>
    </source>
</evidence>
<dbReference type="InterPro" id="IPR003661">
    <property type="entry name" value="HisK_dim/P_dom"/>
</dbReference>
<dbReference type="GO" id="GO:0000155">
    <property type="term" value="F:phosphorelay sensor kinase activity"/>
    <property type="evidence" value="ECO:0007669"/>
    <property type="project" value="InterPro"/>
</dbReference>
<evidence type="ECO:0000256" key="3">
    <source>
        <dbReference type="ARBA" id="ARBA00022553"/>
    </source>
</evidence>
<evidence type="ECO:0000256" key="5">
    <source>
        <dbReference type="ARBA" id="ARBA00023012"/>
    </source>
</evidence>
<dbReference type="OrthoDB" id="438708at2"/>
<comment type="caution">
    <text evidence="7">The sequence shown here is derived from an EMBL/GenBank/DDBJ whole genome shotgun (WGS) entry which is preliminary data.</text>
</comment>
<dbReference type="CDD" id="cd00082">
    <property type="entry name" value="HisKA"/>
    <property type="match status" value="1"/>
</dbReference>
<dbReference type="Gene3D" id="3.30.565.10">
    <property type="entry name" value="Histidine kinase-like ATPase, C-terminal domain"/>
    <property type="match status" value="1"/>
</dbReference>
<keyword evidence="5" id="KW-0902">Two-component regulatory system</keyword>
<organism evidence="7 8">
    <name type="scientific">Chlorogloeopsis fritschii PCC 6912</name>
    <dbReference type="NCBI Taxonomy" id="211165"/>
    <lineage>
        <taxon>Bacteria</taxon>
        <taxon>Bacillati</taxon>
        <taxon>Cyanobacteriota</taxon>
        <taxon>Cyanophyceae</taxon>
        <taxon>Nostocales</taxon>
        <taxon>Chlorogloeopsidaceae</taxon>
        <taxon>Chlorogloeopsis</taxon>
    </lineage>
</organism>
<name>A0A433N989_CHLFR</name>
<comment type="catalytic activity">
    <reaction evidence="1">
        <text>ATP + protein L-histidine = ADP + protein N-phospho-L-histidine.</text>
        <dbReference type="EC" id="2.7.13.3"/>
    </reaction>
</comment>
<protein>
    <recommendedName>
        <fullName evidence="2">histidine kinase</fullName>
        <ecNumber evidence="2">2.7.13.3</ecNumber>
    </recommendedName>
</protein>
<proteinExistence type="predicted"/>
<dbReference type="SUPFAM" id="SSF55874">
    <property type="entry name" value="ATPase domain of HSP90 chaperone/DNA topoisomerase II/histidine kinase"/>
    <property type="match status" value="1"/>
</dbReference>
<evidence type="ECO:0000256" key="2">
    <source>
        <dbReference type="ARBA" id="ARBA00012438"/>
    </source>
</evidence>
<dbReference type="Pfam" id="PF02518">
    <property type="entry name" value="HATPase_c"/>
    <property type="match status" value="1"/>
</dbReference>
<dbReference type="InterPro" id="IPR046342">
    <property type="entry name" value="CBS_dom_sf"/>
</dbReference>
<dbReference type="Proteomes" id="UP000268857">
    <property type="component" value="Unassembled WGS sequence"/>
</dbReference>
<dbReference type="SMART" id="SM00387">
    <property type="entry name" value="HATPase_c"/>
    <property type="match status" value="1"/>
</dbReference>
<sequence>MTGNIFNHVKLLNSNFQTEQRYGYSYCPLNGKVTEQKLSLNSVLHELTGWEVYIEFNSPVEELFKLFEQENLLPGILLVQNQHYVGMISRQKFYEYMSRPYSLGLFSHKPIEKLYNWLQPESLVLSENTTIVEATQIALQRSFELVYEPIVVAVESGQNRLIDFHQLLLAHSQIHVLTLAQLQQATEQSHIATTNLRLLQDNHTQLVQNEKMVALGKLVAGIAHEINNPINFVAGNLDYATSYIQDLLVLINLYQKHYPQPKIEIQNLIDKIDLDFLTTDLPKILISMKAGSQRIEEIVCSLRNFSRLDEAQKKEVNIHEGIDSTLLILQHRLKKNLNRESITVIKEYGNIPLIDCYAGQLNQVFMNILSNAIDALEEKLEQRYSKPSKEQIQDPNVSLPDLTLRISTEILNTDYVEIRIADNGLGITEDIRQRIFDPFFTTKPVGQGTGLGLSISYQIVVEKHSGILECVSTPGKGTEFIIKIPVSI</sequence>
<dbReference type="Gene3D" id="1.10.287.130">
    <property type="match status" value="1"/>
</dbReference>
<evidence type="ECO:0000313" key="8">
    <source>
        <dbReference type="Proteomes" id="UP000268857"/>
    </source>
</evidence>
<dbReference type="SUPFAM" id="SSF54631">
    <property type="entry name" value="CBS-domain pair"/>
    <property type="match status" value="1"/>
</dbReference>
<dbReference type="PROSITE" id="PS50109">
    <property type="entry name" value="HIS_KIN"/>
    <property type="match status" value="1"/>
</dbReference>
<dbReference type="PRINTS" id="PR00344">
    <property type="entry name" value="BCTRLSENSOR"/>
</dbReference>
<evidence type="ECO:0000256" key="1">
    <source>
        <dbReference type="ARBA" id="ARBA00000085"/>
    </source>
</evidence>
<dbReference type="AlphaFoldDB" id="A0A433N989"/>
<keyword evidence="8" id="KW-1185">Reference proteome</keyword>
<dbReference type="STRING" id="211165.GCA_000317285_02140"/>
<accession>A0A433N989</accession>
<dbReference type="EMBL" id="RSCJ01000015">
    <property type="protein sequence ID" value="RUR78328.1"/>
    <property type="molecule type" value="Genomic_DNA"/>
</dbReference>
<dbReference type="InterPro" id="IPR003594">
    <property type="entry name" value="HATPase_dom"/>
</dbReference>
<reference evidence="7 8" key="1">
    <citation type="journal article" date="2019" name="Genome Biol. Evol.">
        <title>Day and night: Metabolic profiles and evolutionary relationships of six axenic non-marine cyanobacteria.</title>
        <authorList>
            <person name="Will S.E."/>
            <person name="Henke P."/>
            <person name="Boedeker C."/>
            <person name="Huang S."/>
            <person name="Brinkmann H."/>
            <person name="Rohde M."/>
            <person name="Jarek M."/>
            <person name="Friedl T."/>
            <person name="Seufert S."/>
            <person name="Schumacher M."/>
            <person name="Overmann J."/>
            <person name="Neumann-Schaal M."/>
            <person name="Petersen J."/>
        </authorList>
    </citation>
    <scope>NUCLEOTIDE SEQUENCE [LARGE SCALE GENOMIC DNA]</scope>
    <source>
        <strain evidence="7 8">PCC 6912</strain>
    </source>
</reference>
<keyword evidence="4" id="KW-0808">Transferase</keyword>
<dbReference type="SUPFAM" id="SSF47384">
    <property type="entry name" value="Homodimeric domain of signal transducing histidine kinase"/>
    <property type="match status" value="1"/>
</dbReference>
<evidence type="ECO:0000259" key="6">
    <source>
        <dbReference type="PROSITE" id="PS50109"/>
    </source>
</evidence>
<dbReference type="PANTHER" id="PTHR43065:SF50">
    <property type="entry name" value="HISTIDINE KINASE"/>
    <property type="match status" value="1"/>
</dbReference>
<feature type="domain" description="Histidine kinase" evidence="6">
    <location>
        <begin position="221"/>
        <end position="488"/>
    </location>
</feature>
<gene>
    <name evidence="7" type="ORF">PCC6912_36700</name>
</gene>
<keyword evidence="3" id="KW-0597">Phosphoprotein</keyword>
<dbReference type="InterPro" id="IPR036890">
    <property type="entry name" value="HATPase_C_sf"/>
</dbReference>
<dbReference type="InterPro" id="IPR036097">
    <property type="entry name" value="HisK_dim/P_sf"/>
</dbReference>
<dbReference type="PANTHER" id="PTHR43065">
    <property type="entry name" value="SENSOR HISTIDINE KINASE"/>
    <property type="match status" value="1"/>
</dbReference>
<dbReference type="RefSeq" id="WP_016876887.1">
    <property type="nucleotide sequence ID" value="NZ_AJLN01000063.1"/>
</dbReference>
<dbReference type="InterPro" id="IPR004358">
    <property type="entry name" value="Sig_transdc_His_kin-like_C"/>
</dbReference>
<evidence type="ECO:0000313" key="7">
    <source>
        <dbReference type="EMBL" id="RUR78328.1"/>
    </source>
</evidence>
<dbReference type="EC" id="2.7.13.3" evidence="2"/>
<keyword evidence="4" id="KW-0418">Kinase</keyword>
<dbReference type="InterPro" id="IPR005467">
    <property type="entry name" value="His_kinase_dom"/>
</dbReference>